<dbReference type="Gene3D" id="3.40.50.150">
    <property type="entry name" value="Vaccinia Virus protein VP39"/>
    <property type="match status" value="1"/>
</dbReference>
<dbReference type="InterPro" id="IPR029063">
    <property type="entry name" value="SAM-dependent_MTases_sf"/>
</dbReference>
<name>A0A1I3DK00_9SPHI</name>
<proteinExistence type="predicted"/>
<dbReference type="AlphaFoldDB" id="A0A1I3DK00"/>
<dbReference type="EMBL" id="FOQO01000001">
    <property type="protein sequence ID" value="SFH87072.1"/>
    <property type="molecule type" value="Genomic_DNA"/>
</dbReference>
<dbReference type="RefSeq" id="WP_090623774.1">
    <property type="nucleotide sequence ID" value="NZ_FOQO01000001.1"/>
</dbReference>
<dbReference type="Pfam" id="PF08241">
    <property type="entry name" value="Methyltransf_11"/>
    <property type="match status" value="1"/>
</dbReference>
<accession>A0A1I3DK00</accession>
<dbReference type="InterPro" id="IPR013216">
    <property type="entry name" value="Methyltransf_11"/>
</dbReference>
<dbReference type="OrthoDB" id="1143568at2"/>
<dbReference type="CDD" id="cd02440">
    <property type="entry name" value="AdoMet_MTases"/>
    <property type="match status" value="1"/>
</dbReference>
<organism evidence="2 3">
    <name type="scientific">Parapedobacter indicus</name>
    <dbReference type="NCBI Taxonomy" id="1477437"/>
    <lineage>
        <taxon>Bacteria</taxon>
        <taxon>Pseudomonadati</taxon>
        <taxon>Bacteroidota</taxon>
        <taxon>Sphingobacteriia</taxon>
        <taxon>Sphingobacteriales</taxon>
        <taxon>Sphingobacteriaceae</taxon>
        <taxon>Parapedobacter</taxon>
    </lineage>
</organism>
<feature type="domain" description="Methyltransferase type 11" evidence="1">
    <location>
        <begin position="62"/>
        <end position="154"/>
    </location>
</feature>
<evidence type="ECO:0000259" key="1">
    <source>
        <dbReference type="Pfam" id="PF08241"/>
    </source>
</evidence>
<keyword evidence="3" id="KW-1185">Reference proteome</keyword>
<dbReference type="GO" id="GO:0008757">
    <property type="term" value="F:S-adenosylmethionine-dependent methyltransferase activity"/>
    <property type="evidence" value="ECO:0007669"/>
    <property type="project" value="InterPro"/>
</dbReference>
<dbReference type="Proteomes" id="UP000198670">
    <property type="component" value="Unassembled WGS sequence"/>
</dbReference>
<dbReference type="STRING" id="1477437.SAMN05444682_101511"/>
<reference evidence="2 3" key="1">
    <citation type="submission" date="2016-10" db="EMBL/GenBank/DDBJ databases">
        <authorList>
            <person name="de Groot N.N."/>
        </authorList>
    </citation>
    <scope>NUCLEOTIDE SEQUENCE [LARGE SCALE GENOMIC DNA]</scope>
    <source>
        <strain evidence="2 3">RK1</strain>
    </source>
</reference>
<gene>
    <name evidence="2" type="ORF">SAMN05444682_101511</name>
</gene>
<sequence>MAPDVLGDALHAYFIGNTRDKLMLHTSYGDLEEMPIDVFFREPGDFPELEHIALALCDGRTLDVGAGAGSHALYLQERGFDVTALELSPGACSVMRQRGIRNVLLHDFFDYRGEQYDTLLFLMNGVGLAGTVAGLSTLLQHCRALLRKGGQLLFDSSDINYLYADGSVERPHAYQGEIRYQYEYKGVTGEPFNWLFIDQEMLVRIARTEGWVVQVVFEDENDQYLARMEPMGQ</sequence>
<evidence type="ECO:0000313" key="2">
    <source>
        <dbReference type="EMBL" id="SFH87072.1"/>
    </source>
</evidence>
<protein>
    <submittedName>
        <fullName evidence="2">Prepilin-type processing-associated H-X9-DG domain-containing protein</fullName>
    </submittedName>
</protein>
<dbReference type="SUPFAM" id="SSF53335">
    <property type="entry name" value="S-adenosyl-L-methionine-dependent methyltransferases"/>
    <property type="match status" value="1"/>
</dbReference>
<evidence type="ECO:0000313" key="3">
    <source>
        <dbReference type="Proteomes" id="UP000198670"/>
    </source>
</evidence>